<dbReference type="Pfam" id="PF00001">
    <property type="entry name" value="7tm_1"/>
    <property type="match status" value="1"/>
</dbReference>
<keyword evidence="5 8" id="KW-0472">Membrane</keyword>
<evidence type="ECO:0000256" key="1">
    <source>
        <dbReference type="ARBA" id="ARBA00004141"/>
    </source>
</evidence>
<dbReference type="PROSITE" id="PS50262">
    <property type="entry name" value="G_PROTEIN_RECEP_F1_2"/>
    <property type="match status" value="1"/>
</dbReference>
<evidence type="ECO:0000313" key="10">
    <source>
        <dbReference type="EMBL" id="KAJ8304465.1"/>
    </source>
</evidence>
<feature type="domain" description="G-protein coupled receptors family 1 profile" evidence="9">
    <location>
        <begin position="24"/>
        <end position="279"/>
    </location>
</feature>
<accession>A0ABQ9ELM7</accession>
<gene>
    <name evidence="10" type="ORF">KUTeg_018048</name>
</gene>
<evidence type="ECO:0000256" key="8">
    <source>
        <dbReference type="SAM" id="Phobius"/>
    </source>
</evidence>
<evidence type="ECO:0000256" key="5">
    <source>
        <dbReference type="ARBA" id="ARBA00023136"/>
    </source>
</evidence>
<comment type="subcellular location">
    <subcellularLocation>
        <location evidence="1">Membrane</location>
        <topology evidence="1">Multi-pass membrane protein</topology>
    </subcellularLocation>
</comment>
<name>A0ABQ9ELM7_TEGGR</name>
<keyword evidence="11" id="KW-1185">Reference proteome</keyword>
<protein>
    <recommendedName>
        <fullName evidence="9">G-protein coupled receptors family 1 profile domain-containing protein</fullName>
    </recommendedName>
</protein>
<dbReference type="Proteomes" id="UP001217089">
    <property type="component" value="Unassembled WGS sequence"/>
</dbReference>
<dbReference type="SUPFAM" id="SSF81321">
    <property type="entry name" value="Family A G protein-coupled receptor-like"/>
    <property type="match status" value="1"/>
</dbReference>
<feature type="transmembrane region" description="Helical" evidence="8">
    <location>
        <begin position="212"/>
        <end position="234"/>
    </location>
</feature>
<dbReference type="InterPro" id="IPR017452">
    <property type="entry name" value="GPCR_Rhodpsn_7TM"/>
</dbReference>
<feature type="transmembrane region" description="Helical" evidence="8">
    <location>
        <begin position="40"/>
        <end position="64"/>
    </location>
</feature>
<dbReference type="Gene3D" id="1.20.1070.10">
    <property type="entry name" value="Rhodopsin 7-helix transmembrane proteins"/>
    <property type="match status" value="1"/>
</dbReference>
<dbReference type="PRINTS" id="PR00237">
    <property type="entry name" value="GPCRRHODOPSN"/>
</dbReference>
<dbReference type="PANTHER" id="PTHR45695">
    <property type="entry name" value="LEUCOKININ RECEPTOR-RELATED"/>
    <property type="match status" value="1"/>
</dbReference>
<reference evidence="10 11" key="1">
    <citation type="submission" date="2022-12" db="EMBL/GenBank/DDBJ databases">
        <title>Chromosome-level genome of Tegillarca granosa.</title>
        <authorList>
            <person name="Kim J."/>
        </authorList>
    </citation>
    <scope>NUCLEOTIDE SEQUENCE [LARGE SCALE GENOMIC DNA]</scope>
    <source>
        <strain evidence="10">Teg-2019</strain>
        <tissue evidence="10">Adductor muscle</tissue>
    </source>
</reference>
<evidence type="ECO:0000256" key="4">
    <source>
        <dbReference type="ARBA" id="ARBA00023040"/>
    </source>
</evidence>
<organism evidence="10 11">
    <name type="scientific">Tegillarca granosa</name>
    <name type="common">Malaysian cockle</name>
    <name type="synonym">Anadara granosa</name>
    <dbReference type="NCBI Taxonomy" id="220873"/>
    <lineage>
        <taxon>Eukaryota</taxon>
        <taxon>Metazoa</taxon>
        <taxon>Spiralia</taxon>
        <taxon>Lophotrochozoa</taxon>
        <taxon>Mollusca</taxon>
        <taxon>Bivalvia</taxon>
        <taxon>Autobranchia</taxon>
        <taxon>Pteriomorphia</taxon>
        <taxon>Arcoida</taxon>
        <taxon>Arcoidea</taxon>
        <taxon>Arcidae</taxon>
        <taxon>Tegillarca</taxon>
    </lineage>
</organism>
<keyword evidence="6" id="KW-0675">Receptor</keyword>
<feature type="transmembrane region" description="Helical" evidence="8">
    <location>
        <begin position="84"/>
        <end position="106"/>
    </location>
</feature>
<dbReference type="EMBL" id="JARBDR010000903">
    <property type="protein sequence ID" value="KAJ8304465.1"/>
    <property type="molecule type" value="Genomic_DNA"/>
</dbReference>
<sequence length="353" mass="40544">MSEDIEKLIRCVVLGIIGIICVAGNALVLRTIFCYKQPRVPIYIIICGLAIADLVKVCFEIPQYVVSWTKQGQILSETWCKVDIYLVSTCTYVIAYHLVGLSIVRCILLTDRAHTRTYVLHAILSSVIIWIVMLLANIPAFTTSTKYVIDEENQDCVSSESDSDKHFWLRTAFSYILPLFVIAAMYVVTHLFSKRFVEESYSRREIRLSRMVTCLIVVFAICRLPYEIVSYLLLYKSHQMEDNFEHDASEDNLFLLYYKVLDYVEVFTLVDLAIRPIIYAKLSWYFSASFDEIINCIPCREKSEQRRISRQRRSARMRVDSQPSQTPLTLGVEDYAGVEDGPDAIEVVNVEAG</sequence>
<keyword evidence="3 8" id="KW-1133">Transmembrane helix</keyword>
<feature type="transmembrane region" description="Helical" evidence="8">
    <location>
        <begin position="172"/>
        <end position="192"/>
    </location>
</feature>
<comment type="caution">
    <text evidence="10">The sequence shown here is derived from an EMBL/GenBank/DDBJ whole genome shotgun (WGS) entry which is preliminary data.</text>
</comment>
<feature type="transmembrane region" description="Helical" evidence="8">
    <location>
        <begin position="12"/>
        <end position="33"/>
    </location>
</feature>
<proteinExistence type="predicted"/>
<feature type="transmembrane region" description="Helical" evidence="8">
    <location>
        <begin position="118"/>
        <end position="138"/>
    </location>
</feature>
<dbReference type="PANTHER" id="PTHR45695:SF9">
    <property type="entry name" value="LEUCOKININ RECEPTOR"/>
    <property type="match status" value="1"/>
</dbReference>
<dbReference type="CDD" id="cd00637">
    <property type="entry name" value="7tm_classA_rhodopsin-like"/>
    <property type="match status" value="1"/>
</dbReference>
<evidence type="ECO:0000313" key="11">
    <source>
        <dbReference type="Proteomes" id="UP001217089"/>
    </source>
</evidence>
<keyword evidence="4" id="KW-0297">G-protein coupled receptor</keyword>
<evidence type="ECO:0000259" key="9">
    <source>
        <dbReference type="PROSITE" id="PS50262"/>
    </source>
</evidence>
<evidence type="ECO:0000256" key="6">
    <source>
        <dbReference type="ARBA" id="ARBA00023170"/>
    </source>
</evidence>
<keyword evidence="2 8" id="KW-0812">Transmembrane</keyword>
<evidence type="ECO:0000256" key="7">
    <source>
        <dbReference type="ARBA" id="ARBA00023224"/>
    </source>
</evidence>
<keyword evidence="7" id="KW-0807">Transducer</keyword>
<evidence type="ECO:0000256" key="3">
    <source>
        <dbReference type="ARBA" id="ARBA00022989"/>
    </source>
</evidence>
<evidence type="ECO:0000256" key="2">
    <source>
        <dbReference type="ARBA" id="ARBA00022692"/>
    </source>
</evidence>
<dbReference type="InterPro" id="IPR000276">
    <property type="entry name" value="GPCR_Rhodpsn"/>
</dbReference>